<dbReference type="Pfam" id="PF03088">
    <property type="entry name" value="Str_synth"/>
    <property type="match status" value="1"/>
</dbReference>
<organism evidence="6 7">
    <name type="scientific">Nyssa sinensis</name>
    <dbReference type="NCBI Taxonomy" id="561372"/>
    <lineage>
        <taxon>Eukaryota</taxon>
        <taxon>Viridiplantae</taxon>
        <taxon>Streptophyta</taxon>
        <taxon>Embryophyta</taxon>
        <taxon>Tracheophyta</taxon>
        <taxon>Spermatophyta</taxon>
        <taxon>Magnoliopsida</taxon>
        <taxon>eudicotyledons</taxon>
        <taxon>Gunneridae</taxon>
        <taxon>Pentapetalae</taxon>
        <taxon>asterids</taxon>
        <taxon>Cornales</taxon>
        <taxon>Nyssaceae</taxon>
        <taxon>Nyssa</taxon>
    </lineage>
</organism>
<accession>A0A5J5BDI2</accession>
<dbReference type="GO" id="GO:0005773">
    <property type="term" value="C:vacuole"/>
    <property type="evidence" value="ECO:0007669"/>
    <property type="project" value="UniProtKB-SubCell"/>
</dbReference>
<comment type="similarity">
    <text evidence="2">Belongs to the strictosidine synthase family.</text>
</comment>
<dbReference type="PANTHER" id="PTHR10426:SF136">
    <property type="entry name" value="PROTEIN STRICTOSIDINE SYNTHASE-LIKE 9-LIKE"/>
    <property type="match status" value="1"/>
</dbReference>
<evidence type="ECO:0000313" key="7">
    <source>
        <dbReference type="Proteomes" id="UP000325577"/>
    </source>
</evidence>
<dbReference type="PANTHER" id="PTHR10426">
    <property type="entry name" value="STRICTOSIDINE SYNTHASE-RELATED"/>
    <property type="match status" value="1"/>
</dbReference>
<comment type="subcellular location">
    <subcellularLocation>
        <location evidence="1">Vacuole</location>
    </subcellularLocation>
</comment>
<evidence type="ECO:0000256" key="1">
    <source>
        <dbReference type="ARBA" id="ARBA00004116"/>
    </source>
</evidence>
<evidence type="ECO:0000256" key="2">
    <source>
        <dbReference type="ARBA" id="ARBA00009191"/>
    </source>
</evidence>
<dbReference type="OrthoDB" id="5307922at2759"/>
<evidence type="ECO:0000256" key="3">
    <source>
        <dbReference type="ARBA" id="ARBA00022554"/>
    </source>
</evidence>
<protein>
    <recommendedName>
        <fullName evidence="5">Strictosidine synthase conserved region domain-containing protein</fullName>
    </recommendedName>
</protein>
<dbReference type="Proteomes" id="UP000325577">
    <property type="component" value="Linkage Group LG13"/>
</dbReference>
<gene>
    <name evidence="6" type="ORF">F0562_025121</name>
</gene>
<keyword evidence="7" id="KW-1185">Reference proteome</keyword>
<evidence type="ECO:0000256" key="4">
    <source>
        <dbReference type="ARBA" id="ARBA00023180"/>
    </source>
</evidence>
<dbReference type="InterPro" id="IPR011042">
    <property type="entry name" value="6-blade_b-propeller_TolB-like"/>
</dbReference>
<dbReference type="InterPro" id="IPR018119">
    <property type="entry name" value="Strictosidine_synth_cons-reg"/>
</dbReference>
<sequence>MLVSQMVESSSGKVPNIGWVDFAITSPNRNKQPCDGTTDPNLGPICGRPLGFSFYLLTGDLYIVDAFLGLYVVGPKGGLATRLSTSADGVPFRSLDGIDVDQFTGIVYFSDATTTYDLRNISQPNFTPDSTGRLLKYDPRSKQVTVLLKDLSVPIGPAISIDGTSIFFSEYTTKRILRYWLIGLKAKTVEICLNLPGNPSKVKRSTQGNFIVAVDVRTQQRTTLITPLGLRFNTCAMVPETLNFSAQYYNTTISVVQEQNGKIFIGSRFTNFVGIYS</sequence>
<name>A0A5J5BDI2_9ASTE</name>
<evidence type="ECO:0000313" key="6">
    <source>
        <dbReference type="EMBL" id="KAA8541133.1"/>
    </source>
</evidence>
<dbReference type="EMBL" id="CM018036">
    <property type="protein sequence ID" value="KAA8541133.1"/>
    <property type="molecule type" value="Genomic_DNA"/>
</dbReference>
<dbReference type="Gene3D" id="2.120.10.30">
    <property type="entry name" value="TolB, C-terminal domain"/>
    <property type="match status" value="1"/>
</dbReference>
<dbReference type="GO" id="GO:0012505">
    <property type="term" value="C:endomembrane system"/>
    <property type="evidence" value="ECO:0007669"/>
    <property type="project" value="TreeGrafter"/>
</dbReference>
<dbReference type="AlphaFoldDB" id="A0A5J5BDI2"/>
<keyword evidence="3" id="KW-0926">Vacuole</keyword>
<evidence type="ECO:0000259" key="5">
    <source>
        <dbReference type="Pfam" id="PF03088"/>
    </source>
</evidence>
<dbReference type="SUPFAM" id="SSF63829">
    <property type="entry name" value="Calcium-dependent phosphotriesterase"/>
    <property type="match status" value="1"/>
</dbReference>
<reference evidence="6 7" key="1">
    <citation type="submission" date="2019-09" db="EMBL/GenBank/DDBJ databases">
        <title>A chromosome-level genome assembly of the Chinese tupelo Nyssa sinensis.</title>
        <authorList>
            <person name="Yang X."/>
            <person name="Kang M."/>
            <person name="Yang Y."/>
            <person name="Xiong H."/>
            <person name="Wang M."/>
            <person name="Zhang Z."/>
            <person name="Wang Z."/>
            <person name="Wu H."/>
            <person name="Ma T."/>
            <person name="Liu J."/>
            <person name="Xi Z."/>
        </authorList>
    </citation>
    <scope>NUCLEOTIDE SEQUENCE [LARGE SCALE GENOMIC DNA]</scope>
    <source>
        <strain evidence="6">J267</strain>
        <tissue evidence="6">Leaf</tissue>
    </source>
</reference>
<dbReference type="GO" id="GO:0016787">
    <property type="term" value="F:hydrolase activity"/>
    <property type="evidence" value="ECO:0007669"/>
    <property type="project" value="TreeGrafter"/>
</dbReference>
<feature type="domain" description="Strictosidine synthase conserved region" evidence="5">
    <location>
        <begin position="96"/>
        <end position="183"/>
    </location>
</feature>
<keyword evidence="4" id="KW-0325">Glycoprotein</keyword>
<proteinExistence type="inferred from homology"/>